<keyword evidence="2 7" id="KW-0808">Transferase</keyword>
<feature type="binding site" evidence="7">
    <location>
        <position position="310"/>
    </location>
    <ligand>
        <name>ATP</name>
        <dbReference type="ChEBI" id="CHEBI:30616"/>
    </ligand>
</feature>
<feature type="binding site" evidence="7">
    <location>
        <position position="16"/>
    </location>
    <ligand>
        <name>ATP</name>
        <dbReference type="ChEBI" id="CHEBI:30616"/>
    </ligand>
</feature>
<reference evidence="12 13" key="1">
    <citation type="submission" date="2020-11" db="EMBL/GenBank/DDBJ databases">
        <title>genome sequence of strain KACC 18849.</title>
        <authorList>
            <person name="Gao J."/>
            <person name="Zhang X."/>
        </authorList>
    </citation>
    <scope>NUCLEOTIDE SEQUENCE [LARGE SCALE GENOMIC DNA]</scope>
    <source>
        <strain evidence="12 13">KACC 18849</strain>
    </source>
</reference>
<feature type="binding site" evidence="7">
    <location>
        <position position="14"/>
    </location>
    <ligand>
        <name>ATP</name>
        <dbReference type="ChEBI" id="CHEBI:30616"/>
    </ligand>
</feature>
<dbReference type="CDD" id="cd07786">
    <property type="entry name" value="FGGY_EcGK_like"/>
    <property type="match status" value="1"/>
</dbReference>
<feature type="binding site" evidence="7">
    <location>
        <position position="411"/>
    </location>
    <ligand>
        <name>ADP</name>
        <dbReference type="ChEBI" id="CHEBI:456216"/>
    </ligand>
</feature>
<comment type="caution">
    <text evidence="12">The sequence shown here is derived from an EMBL/GenBank/DDBJ whole genome shotgun (WGS) entry which is preliminary data.</text>
</comment>
<dbReference type="Pfam" id="PF02782">
    <property type="entry name" value="FGGY_C"/>
    <property type="match status" value="1"/>
</dbReference>
<comment type="catalytic activity">
    <reaction evidence="7">
        <text>glycerol + ATP = sn-glycerol 3-phosphate + ADP + H(+)</text>
        <dbReference type="Rhea" id="RHEA:21644"/>
        <dbReference type="ChEBI" id="CHEBI:15378"/>
        <dbReference type="ChEBI" id="CHEBI:17754"/>
        <dbReference type="ChEBI" id="CHEBI:30616"/>
        <dbReference type="ChEBI" id="CHEBI:57597"/>
        <dbReference type="ChEBI" id="CHEBI:456216"/>
        <dbReference type="EC" id="2.7.1.30"/>
    </reaction>
</comment>
<keyword evidence="5 7" id="KW-0319">Glycerol metabolism</keyword>
<gene>
    <name evidence="7 12" type="primary">glpK</name>
    <name evidence="12" type="ORF">I4Q42_00750</name>
</gene>
<dbReference type="NCBIfam" id="TIGR01311">
    <property type="entry name" value="glycerol_kin"/>
    <property type="match status" value="1"/>
</dbReference>
<feature type="domain" description="Carbohydrate kinase FGGY N-terminal" evidence="10">
    <location>
        <begin position="6"/>
        <end position="252"/>
    </location>
</feature>
<feature type="binding site" evidence="7">
    <location>
        <position position="267"/>
    </location>
    <ligand>
        <name>ADP</name>
        <dbReference type="ChEBI" id="CHEBI:456216"/>
    </ligand>
</feature>
<feature type="binding site" evidence="7">
    <location>
        <position position="411"/>
    </location>
    <ligand>
        <name>ATP</name>
        <dbReference type="ChEBI" id="CHEBI:30616"/>
    </ligand>
</feature>
<evidence type="ECO:0000256" key="7">
    <source>
        <dbReference type="HAMAP-Rule" id="MF_00186"/>
    </source>
</evidence>
<comment type="similarity">
    <text evidence="1 7 8">Belongs to the FGGY kinase family.</text>
</comment>
<feature type="binding site" evidence="7">
    <location>
        <position position="15"/>
    </location>
    <ligand>
        <name>ATP</name>
        <dbReference type="ChEBI" id="CHEBI:30616"/>
    </ligand>
</feature>
<feature type="binding site" evidence="7">
    <location>
        <position position="18"/>
    </location>
    <ligand>
        <name>ADP</name>
        <dbReference type="ChEBI" id="CHEBI:456216"/>
    </ligand>
</feature>
<dbReference type="InterPro" id="IPR000577">
    <property type="entry name" value="Carb_kinase_FGGY"/>
</dbReference>
<dbReference type="PROSITE" id="PS00445">
    <property type="entry name" value="FGGY_KINASES_2"/>
    <property type="match status" value="1"/>
</dbReference>
<comment type="function">
    <text evidence="7">Key enzyme in the regulation of glycerol uptake and metabolism. Catalyzes the phosphorylation of glycerol to yield sn-glycerol 3-phosphate.</text>
</comment>
<comment type="pathway">
    <text evidence="7">Polyol metabolism; glycerol degradation via glycerol kinase pathway; sn-glycerol 3-phosphate from glycerol: step 1/1.</text>
</comment>
<dbReference type="SUPFAM" id="SSF53067">
    <property type="entry name" value="Actin-like ATPase domain"/>
    <property type="match status" value="2"/>
</dbReference>
<dbReference type="InterPro" id="IPR018485">
    <property type="entry name" value="FGGY_C"/>
</dbReference>
<comment type="activity regulation">
    <text evidence="7">Inhibited by fructose 1,6-bisphosphate (FBP).</text>
</comment>
<evidence type="ECO:0000259" key="11">
    <source>
        <dbReference type="Pfam" id="PF02782"/>
    </source>
</evidence>
<dbReference type="EMBL" id="JADWOX010000001">
    <property type="protein sequence ID" value="MBI1682192.1"/>
    <property type="molecule type" value="Genomic_DNA"/>
</dbReference>
<evidence type="ECO:0000256" key="5">
    <source>
        <dbReference type="ARBA" id="ARBA00022798"/>
    </source>
</evidence>
<dbReference type="InterPro" id="IPR018483">
    <property type="entry name" value="Carb_kinase_FGGY_CS"/>
</dbReference>
<dbReference type="InterPro" id="IPR043129">
    <property type="entry name" value="ATPase_NBD"/>
</dbReference>
<evidence type="ECO:0000256" key="1">
    <source>
        <dbReference type="ARBA" id="ARBA00009156"/>
    </source>
</evidence>
<feature type="binding site" evidence="7">
    <location>
        <position position="245"/>
    </location>
    <ligand>
        <name>sn-glycerol 3-phosphate</name>
        <dbReference type="ChEBI" id="CHEBI:57597"/>
    </ligand>
</feature>
<keyword evidence="4 7" id="KW-0418">Kinase</keyword>
<dbReference type="GO" id="GO:0004370">
    <property type="term" value="F:glycerol kinase activity"/>
    <property type="evidence" value="ECO:0007669"/>
    <property type="project" value="UniProtKB-EC"/>
</dbReference>
<dbReference type="NCBIfam" id="NF000756">
    <property type="entry name" value="PRK00047.1"/>
    <property type="match status" value="1"/>
</dbReference>
<dbReference type="Proteomes" id="UP000639859">
    <property type="component" value="Unassembled WGS sequence"/>
</dbReference>
<feature type="binding site" evidence="7">
    <location>
        <position position="14"/>
    </location>
    <ligand>
        <name>ADP</name>
        <dbReference type="ChEBI" id="CHEBI:456216"/>
    </ligand>
</feature>
<sequence>MTASRYILAIDQGTTSTRSIVFDAKGDIAGKDQREFAQSYPDLGWVEHDPETIWNDVVATARAALADAGVDAAAVAAIGIANQRETVVVWDRRSGRAIHPAIVWQDRRTTEACEALRQAGHEPLVQARTGLRLDPYFSASKLAWILDHVPGARAEAEQGRLAFGTIDSFLLWRLTGGRVHATDATNASRTLLFDIHRQAWDEDLLALFGIPAALLPEVRDNCADFGETQAEILGASVPIRGMAGDQQAALIGQACFSQGMIKATYGTGCFMLMNTGSEAVASNARLLTTTAYRLDGKPTYALEGSIFVAGAAIKWLRDQLGLIVRASDTSSLATTVPDGHGVYMVPAFVGLGAPYWDPHAKGLIHGLTLDASAAHIARAALESVAFQTNDLIEAMFADGASRPSALRVDGGMAANDWLCAFLSDIIAAPVERPVNVETTALGVAFLAGLGAGVWPSLAAISEGWRLDGRFEPTMPADRRADCLDGWNDAMARARYRPAPKAATRPPAPKALQTQDA</sequence>
<keyword evidence="3 7" id="KW-0547">Nucleotide-binding</keyword>
<dbReference type="RefSeq" id="WP_198574160.1">
    <property type="nucleotide sequence ID" value="NZ_JADWOX010000001.1"/>
</dbReference>
<evidence type="ECO:0000256" key="6">
    <source>
        <dbReference type="ARBA" id="ARBA00022840"/>
    </source>
</evidence>
<feature type="binding site" evidence="7">
    <location>
        <position position="415"/>
    </location>
    <ligand>
        <name>ADP</name>
        <dbReference type="ChEBI" id="CHEBI:456216"/>
    </ligand>
</feature>
<keyword evidence="13" id="KW-1185">Reference proteome</keyword>
<dbReference type="PANTHER" id="PTHR10196:SF78">
    <property type="entry name" value="GLYCEROL KINASE"/>
    <property type="match status" value="1"/>
</dbReference>
<dbReference type="Gene3D" id="3.30.420.40">
    <property type="match status" value="2"/>
</dbReference>
<evidence type="ECO:0000259" key="10">
    <source>
        <dbReference type="Pfam" id="PF00370"/>
    </source>
</evidence>
<dbReference type="PROSITE" id="PS00933">
    <property type="entry name" value="FGGY_KINASES_1"/>
    <property type="match status" value="1"/>
</dbReference>
<dbReference type="EC" id="2.7.1.30" evidence="7"/>
<dbReference type="HAMAP" id="MF_00186">
    <property type="entry name" value="Glycerol_kin"/>
    <property type="match status" value="1"/>
</dbReference>
<dbReference type="Pfam" id="PF00370">
    <property type="entry name" value="FGGY_N"/>
    <property type="match status" value="1"/>
</dbReference>
<evidence type="ECO:0000256" key="8">
    <source>
        <dbReference type="RuleBase" id="RU003733"/>
    </source>
</evidence>
<feature type="binding site" evidence="7">
    <location>
        <position position="245"/>
    </location>
    <ligand>
        <name>glycerol</name>
        <dbReference type="ChEBI" id="CHEBI:17754"/>
    </ligand>
</feature>
<keyword evidence="6 7" id="KW-0067">ATP-binding</keyword>
<evidence type="ECO:0000256" key="2">
    <source>
        <dbReference type="ARBA" id="ARBA00022679"/>
    </source>
</evidence>
<feature type="binding site" evidence="7">
    <location>
        <position position="85"/>
    </location>
    <ligand>
        <name>sn-glycerol 3-phosphate</name>
        <dbReference type="ChEBI" id="CHEBI:57597"/>
    </ligand>
</feature>
<feature type="binding site" evidence="7">
    <location>
        <position position="136"/>
    </location>
    <ligand>
        <name>glycerol</name>
        <dbReference type="ChEBI" id="CHEBI:17754"/>
    </ligand>
</feature>
<feature type="region of interest" description="Disordered" evidence="9">
    <location>
        <begin position="496"/>
        <end position="516"/>
    </location>
</feature>
<name>A0ABS0SU72_9CAUL</name>
<feature type="binding site" evidence="7">
    <location>
        <position position="84"/>
    </location>
    <ligand>
        <name>sn-glycerol 3-phosphate</name>
        <dbReference type="ChEBI" id="CHEBI:57597"/>
    </ligand>
</feature>
<evidence type="ECO:0000256" key="3">
    <source>
        <dbReference type="ARBA" id="ARBA00022741"/>
    </source>
</evidence>
<evidence type="ECO:0000313" key="13">
    <source>
        <dbReference type="Proteomes" id="UP000639859"/>
    </source>
</evidence>
<dbReference type="PANTHER" id="PTHR10196">
    <property type="entry name" value="SUGAR KINASE"/>
    <property type="match status" value="1"/>
</dbReference>
<dbReference type="InterPro" id="IPR018484">
    <property type="entry name" value="FGGY_N"/>
</dbReference>
<evidence type="ECO:0000256" key="9">
    <source>
        <dbReference type="SAM" id="MobiDB-lite"/>
    </source>
</evidence>
<feature type="binding site" evidence="7">
    <location>
        <position position="85"/>
    </location>
    <ligand>
        <name>glycerol</name>
        <dbReference type="ChEBI" id="CHEBI:17754"/>
    </ligand>
</feature>
<accession>A0ABS0SU72</accession>
<protein>
    <recommendedName>
        <fullName evidence="7">Glycerol kinase</fullName>
        <ecNumber evidence="7">2.7.1.30</ecNumber>
    </recommendedName>
    <alternativeName>
        <fullName evidence="7">ATP:glycerol 3-phosphotransferase</fullName>
    </alternativeName>
    <alternativeName>
        <fullName evidence="7">Glycerokinase</fullName>
        <shortName evidence="7">GK</shortName>
    </alternativeName>
</protein>
<evidence type="ECO:0000256" key="4">
    <source>
        <dbReference type="ARBA" id="ARBA00022777"/>
    </source>
</evidence>
<dbReference type="PIRSF" id="PIRSF000538">
    <property type="entry name" value="GlpK"/>
    <property type="match status" value="1"/>
</dbReference>
<feature type="binding site" evidence="7">
    <location>
        <position position="246"/>
    </location>
    <ligand>
        <name>glycerol</name>
        <dbReference type="ChEBI" id="CHEBI:17754"/>
    </ligand>
</feature>
<feature type="binding site" evidence="7">
    <location>
        <position position="310"/>
    </location>
    <ligand>
        <name>ADP</name>
        <dbReference type="ChEBI" id="CHEBI:456216"/>
    </ligand>
</feature>
<organism evidence="12 13">
    <name type="scientific">Caulobacter hibisci</name>
    <dbReference type="NCBI Taxonomy" id="2035993"/>
    <lineage>
        <taxon>Bacteria</taxon>
        <taxon>Pseudomonadati</taxon>
        <taxon>Pseudomonadota</taxon>
        <taxon>Alphaproteobacteria</taxon>
        <taxon>Caulobacterales</taxon>
        <taxon>Caulobacteraceae</taxon>
        <taxon>Caulobacter</taxon>
    </lineage>
</organism>
<proteinExistence type="inferred from homology"/>
<feature type="domain" description="Carbohydrate kinase FGGY C-terminal" evidence="11">
    <location>
        <begin position="262"/>
        <end position="449"/>
    </location>
</feature>
<feature type="binding site" evidence="7">
    <location>
        <position position="84"/>
    </location>
    <ligand>
        <name>glycerol</name>
        <dbReference type="ChEBI" id="CHEBI:17754"/>
    </ligand>
</feature>
<feature type="binding site" evidence="7">
    <location>
        <position position="136"/>
    </location>
    <ligand>
        <name>sn-glycerol 3-phosphate</name>
        <dbReference type="ChEBI" id="CHEBI:57597"/>
    </ligand>
</feature>
<dbReference type="InterPro" id="IPR005999">
    <property type="entry name" value="Glycerol_kin"/>
</dbReference>
<comment type="caution">
    <text evidence="7">Lacks conserved residue(s) required for the propagation of feature annotation.</text>
</comment>
<feature type="binding site" evidence="7">
    <location>
        <position position="267"/>
    </location>
    <ligand>
        <name>ATP</name>
        <dbReference type="ChEBI" id="CHEBI:30616"/>
    </ligand>
</feature>
<evidence type="ECO:0000313" key="12">
    <source>
        <dbReference type="EMBL" id="MBI1682192.1"/>
    </source>
</evidence>
<feature type="binding site" evidence="7">
    <location>
        <position position="14"/>
    </location>
    <ligand>
        <name>sn-glycerol 3-phosphate</name>
        <dbReference type="ChEBI" id="CHEBI:57597"/>
    </ligand>
</feature>